<evidence type="ECO:0000256" key="1">
    <source>
        <dbReference type="ARBA" id="ARBA00004141"/>
    </source>
</evidence>
<dbReference type="EMBL" id="JAHWGI010001444">
    <property type="protein sequence ID" value="KAK3933374.1"/>
    <property type="molecule type" value="Genomic_DNA"/>
</dbReference>
<dbReference type="PANTHER" id="PTHR23051">
    <property type="entry name" value="SOLUTE CARRIER FAMILY 35, MEMBER F5"/>
    <property type="match status" value="1"/>
</dbReference>
<organism evidence="10 11">
    <name type="scientific">Frankliniella fusca</name>
    <dbReference type="NCBI Taxonomy" id="407009"/>
    <lineage>
        <taxon>Eukaryota</taxon>
        <taxon>Metazoa</taxon>
        <taxon>Ecdysozoa</taxon>
        <taxon>Arthropoda</taxon>
        <taxon>Hexapoda</taxon>
        <taxon>Insecta</taxon>
        <taxon>Pterygota</taxon>
        <taxon>Neoptera</taxon>
        <taxon>Paraneoptera</taxon>
        <taxon>Thysanoptera</taxon>
        <taxon>Terebrantia</taxon>
        <taxon>Thripoidea</taxon>
        <taxon>Thripidae</taxon>
        <taxon>Frankliniella</taxon>
    </lineage>
</organism>
<evidence type="ECO:0000313" key="10">
    <source>
        <dbReference type="EMBL" id="KAK3933374.1"/>
    </source>
</evidence>
<feature type="region of interest" description="Disordered" evidence="7">
    <location>
        <begin position="123"/>
        <end position="145"/>
    </location>
</feature>
<accession>A0AAE1I4U6</accession>
<feature type="domain" description="EamA" evidence="9">
    <location>
        <begin position="282"/>
        <end position="423"/>
    </location>
</feature>
<feature type="transmembrane region" description="Helical" evidence="8">
    <location>
        <begin position="350"/>
        <end position="372"/>
    </location>
</feature>
<feature type="transmembrane region" description="Helical" evidence="8">
    <location>
        <begin position="195"/>
        <end position="213"/>
    </location>
</feature>
<reference evidence="10" key="1">
    <citation type="submission" date="2021-07" db="EMBL/GenBank/DDBJ databases">
        <authorList>
            <person name="Catto M.A."/>
            <person name="Jacobson A."/>
            <person name="Kennedy G."/>
            <person name="Labadie P."/>
            <person name="Hunt B.G."/>
            <person name="Srinivasan R."/>
        </authorList>
    </citation>
    <scope>NUCLEOTIDE SEQUENCE</scope>
    <source>
        <strain evidence="10">PL_HMW_Pooled</strain>
        <tissue evidence="10">Head</tissue>
    </source>
</reference>
<keyword evidence="4 8" id="KW-1133">Transmembrane helix</keyword>
<keyword evidence="5 8" id="KW-0472">Membrane</keyword>
<keyword evidence="11" id="KW-1185">Reference proteome</keyword>
<dbReference type="Pfam" id="PF00892">
    <property type="entry name" value="EamA"/>
    <property type="match status" value="1"/>
</dbReference>
<dbReference type="AlphaFoldDB" id="A0AAE1I4U6"/>
<comment type="subcellular location">
    <subcellularLocation>
        <location evidence="1">Membrane</location>
        <topology evidence="1">Multi-pass membrane protein</topology>
    </subcellularLocation>
</comment>
<name>A0AAE1I4U6_9NEOP</name>
<feature type="compositionally biased region" description="Low complexity" evidence="7">
    <location>
        <begin position="129"/>
        <end position="144"/>
    </location>
</feature>
<reference evidence="10" key="2">
    <citation type="journal article" date="2023" name="BMC Genomics">
        <title>Pest status, molecular evolution, and epigenetic factors derived from the genome assembly of Frankliniella fusca, a thysanopteran phytovirus vector.</title>
        <authorList>
            <person name="Catto M.A."/>
            <person name="Labadie P.E."/>
            <person name="Jacobson A.L."/>
            <person name="Kennedy G.G."/>
            <person name="Srinivasan R."/>
            <person name="Hunt B.G."/>
        </authorList>
    </citation>
    <scope>NUCLEOTIDE SEQUENCE</scope>
    <source>
        <strain evidence="10">PL_HMW_Pooled</strain>
    </source>
</reference>
<evidence type="ECO:0000256" key="2">
    <source>
        <dbReference type="ARBA" id="ARBA00007863"/>
    </source>
</evidence>
<dbReference type="GO" id="GO:0016020">
    <property type="term" value="C:membrane"/>
    <property type="evidence" value="ECO:0007669"/>
    <property type="project" value="UniProtKB-SubCell"/>
</dbReference>
<dbReference type="PANTHER" id="PTHR23051:SF0">
    <property type="entry name" value="SOLUTE CARRIER FAMILY 35 MEMBER F5"/>
    <property type="match status" value="1"/>
</dbReference>
<feature type="transmembrane region" description="Helical" evidence="8">
    <location>
        <begin position="405"/>
        <end position="426"/>
    </location>
</feature>
<protein>
    <recommendedName>
        <fullName evidence="6">Solute carrier family 35 member F5</fullName>
    </recommendedName>
</protein>
<evidence type="ECO:0000256" key="7">
    <source>
        <dbReference type="SAM" id="MobiDB-lite"/>
    </source>
</evidence>
<feature type="transmembrane region" description="Helical" evidence="8">
    <location>
        <begin position="313"/>
        <end position="338"/>
    </location>
</feature>
<evidence type="ECO:0000256" key="5">
    <source>
        <dbReference type="ARBA" id="ARBA00023136"/>
    </source>
</evidence>
<feature type="transmembrane region" description="Helical" evidence="8">
    <location>
        <begin position="379"/>
        <end position="399"/>
    </location>
</feature>
<comment type="similarity">
    <text evidence="2">Belongs to the SLC35F solute transporter family.</text>
</comment>
<dbReference type="InterPro" id="IPR037185">
    <property type="entry name" value="EmrE-like"/>
</dbReference>
<evidence type="ECO:0000256" key="8">
    <source>
        <dbReference type="SAM" id="Phobius"/>
    </source>
</evidence>
<keyword evidence="3 8" id="KW-0812">Transmembrane</keyword>
<gene>
    <name evidence="10" type="ORF">KUF71_017962</name>
</gene>
<feature type="transmembrane region" description="Helical" evidence="8">
    <location>
        <begin position="256"/>
        <end position="272"/>
    </location>
</feature>
<dbReference type="Proteomes" id="UP001219518">
    <property type="component" value="Unassembled WGS sequence"/>
</dbReference>
<evidence type="ECO:0000313" key="11">
    <source>
        <dbReference type="Proteomes" id="UP001219518"/>
    </source>
</evidence>
<dbReference type="SUPFAM" id="SSF103481">
    <property type="entry name" value="Multidrug resistance efflux transporter EmrE"/>
    <property type="match status" value="1"/>
</dbReference>
<sequence length="480" mass="54079">MTANSELLPLQKFPTRMLSKSQRLFLGFLVLLLVDIIWVASSEITKFIYKNADYEKPFFSTYLKTSMFTIYLLGLCFWPQWRAQLERPPVSYQLLDPVADEESFYTEATSSLSDSTFVPLKYSDGSDRGSGNDSGTDSGNDVSSRSVRFSKLAEVKQMSEEGAMEALLARLSYQATLRAGEAAKRAANRFPVHRVAKIAFIFCILWFLANYTYQVALAHTEAGMVALLSCTSSLATLILAAAFPSNQGDHFTLSKFVAVCMNLVGLVLVFMADHSFEATIPMGGLLALLSACFYAMYLVFLRRKVDNEDKMDIPMFFGFVGLWNLLFLWPVFFLLHYTNLEKFEWPNQRQWAYLLLNGIIGTVISEALWLWGCFLTSSLIASVAMSLTVPMTMFADVVFKHVHYSFILYLGAIPVCFAFLAILLLAHWENWDPLGECLRRLCSRVFCCRAGHSHNRAIRVPDSESEQQALIGINDGDHEA</sequence>
<comment type="caution">
    <text evidence="10">The sequence shown here is derived from an EMBL/GenBank/DDBJ whole genome shotgun (WGS) entry which is preliminary data.</text>
</comment>
<dbReference type="InterPro" id="IPR000620">
    <property type="entry name" value="EamA_dom"/>
</dbReference>
<feature type="transmembrane region" description="Helical" evidence="8">
    <location>
        <begin position="225"/>
        <end position="244"/>
    </location>
</feature>
<evidence type="ECO:0000256" key="4">
    <source>
        <dbReference type="ARBA" id="ARBA00022989"/>
    </source>
</evidence>
<feature type="transmembrane region" description="Helical" evidence="8">
    <location>
        <begin position="278"/>
        <end position="301"/>
    </location>
</feature>
<feature type="transmembrane region" description="Helical" evidence="8">
    <location>
        <begin position="58"/>
        <end position="78"/>
    </location>
</feature>
<evidence type="ECO:0000256" key="3">
    <source>
        <dbReference type="ARBA" id="ARBA00022692"/>
    </source>
</evidence>
<evidence type="ECO:0000256" key="6">
    <source>
        <dbReference type="ARBA" id="ARBA00040744"/>
    </source>
</evidence>
<proteinExistence type="inferred from homology"/>
<evidence type="ECO:0000259" key="9">
    <source>
        <dbReference type="Pfam" id="PF00892"/>
    </source>
</evidence>